<keyword evidence="1" id="KW-0812">Transmembrane</keyword>
<dbReference type="EMBL" id="CP036347">
    <property type="protein sequence ID" value="QDU06635.1"/>
    <property type="molecule type" value="Genomic_DNA"/>
</dbReference>
<dbReference type="AlphaFoldDB" id="A0A517WN23"/>
<name>A0A517WN23_9PLAN</name>
<dbReference type="RefSeq" id="WP_145045870.1">
    <property type="nucleotide sequence ID" value="NZ_CP036347.1"/>
</dbReference>
<protein>
    <recommendedName>
        <fullName evidence="4">HTTM domain-containing protein</fullName>
    </recommendedName>
</protein>
<evidence type="ECO:0000313" key="3">
    <source>
        <dbReference type="Proteomes" id="UP000320722"/>
    </source>
</evidence>
<feature type="transmembrane region" description="Helical" evidence="1">
    <location>
        <begin position="20"/>
        <end position="39"/>
    </location>
</feature>
<keyword evidence="1" id="KW-0472">Membrane</keyword>
<evidence type="ECO:0000256" key="1">
    <source>
        <dbReference type="SAM" id="Phobius"/>
    </source>
</evidence>
<feature type="transmembrane region" description="Helical" evidence="1">
    <location>
        <begin position="195"/>
        <end position="214"/>
    </location>
</feature>
<feature type="transmembrane region" description="Helical" evidence="1">
    <location>
        <begin position="221"/>
        <end position="241"/>
    </location>
</feature>
<feature type="transmembrane region" description="Helical" evidence="1">
    <location>
        <begin position="63"/>
        <end position="86"/>
    </location>
</feature>
<evidence type="ECO:0000313" key="2">
    <source>
        <dbReference type="EMBL" id="QDU06635.1"/>
    </source>
</evidence>
<keyword evidence="1" id="KW-1133">Transmembrane helix</keyword>
<reference evidence="2 3" key="1">
    <citation type="submission" date="2019-02" db="EMBL/GenBank/DDBJ databases">
        <title>Deep-cultivation of Planctomycetes and their phenomic and genomic characterization uncovers novel biology.</title>
        <authorList>
            <person name="Wiegand S."/>
            <person name="Jogler M."/>
            <person name="Boedeker C."/>
            <person name="Pinto D."/>
            <person name="Vollmers J."/>
            <person name="Rivas-Marin E."/>
            <person name="Kohn T."/>
            <person name="Peeters S.H."/>
            <person name="Heuer A."/>
            <person name="Rast P."/>
            <person name="Oberbeckmann S."/>
            <person name="Bunk B."/>
            <person name="Jeske O."/>
            <person name="Meyerdierks A."/>
            <person name="Storesund J.E."/>
            <person name="Kallscheuer N."/>
            <person name="Luecker S."/>
            <person name="Lage O.M."/>
            <person name="Pohl T."/>
            <person name="Merkel B.J."/>
            <person name="Hornburger P."/>
            <person name="Mueller R.-W."/>
            <person name="Bruemmer F."/>
            <person name="Labrenz M."/>
            <person name="Spormann A.M."/>
            <person name="Op den Camp H."/>
            <person name="Overmann J."/>
            <person name="Amann R."/>
            <person name="Jetten M.S.M."/>
            <person name="Mascher T."/>
            <person name="Medema M.H."/>
            <person name="Devos D.P."/>
            <person name="Kaster A.-K."/>
            <person name="Ovreas L."/>
            <person name="Rohde M."/>
            <person name="Galperin M.Y."/>
            <person name="Jogler C."/>
        </authorList>
    </citation>
    <scope>NUCLEOTIDE SEQUENCE [LARGE SCALE GENOMIC DNA]</scope>
    <source>
        <strain evidence="2 3">V6</strain>
    </source>
</reference>
<gene>
    <name evidence="2" type="ORF">V6x_63890</name>
</gene>
<dbReference type="Proteomes" id="UP000320722">
    <property type="component" value="Chromosome"/>
</dbReference>
<evidence type="ECO:0008006" key="4">
    <source>
        <dbReference type="Google" id="ProtNLM"/>
    </source>
</evidence>
<organism evidence="2 3">
    <name type="scientific">Gimesia chilikensis</name>
    <dbReference type="NCBI Taxonomy" id="2605989"/>
    <lineage>
        <taxon>Bacteria</taxon>
        <taxon>Pseudomonadati</taxon>
        <taxon>Planctomycetota</taxon>
        <taxon>Planctomycetia</taxon>
        <taxon>Planctomycetales</taxon>
        <taxon>Planctomycetaceae</taxon>
        <taxon>Gimesia</taxon>
    </lineage>
</organism>
<proteinExistence type="predicted"/>
<sequence length="455" mass="51135">MSQKTVNDSMSRETLQLRLLKTNLTFFALLLLGTTWQLWTPQTRFPQIPLFEWVSALPAGIDWLTLTIMLTTAGCLLLFSVVPLCLREPAPEPGVNGQRICGLLFLVAYAVSVLFDQHRLQPWTYQFALGLLLLTSLTPSRAIRLLRLFVISIYVYSALSKCDASFVQTLGRQLAEGLFSSIGISTAFWSPKTLGWIAATFPAGELLVAAGLFFRRTRKPALVAAIGMHVCLMLAIGPWGLNHYQGVLIWNVYFIIQDLLLFTRNPTLDRPRAVKDDAQLQAERLAPARVRGIERVPLLLVWLAILAPLLEPTGYFDHWPAWGLYASRHDRVVLLIDEEARAELPAALQPFVDPPQPLSTWCRVRVERWSLAELGAPLYPQARFQLGVAIGVGRMLKQRAPTAKGTPRIRILFEGAADRWTGKRKVSEYTGLKEIDAQRDRFWLNTLSRPVAQAD</sequence>
<feature type="transmembrane region" description="Helical" evidence="1">
    <location>
        <begin position="98"/>
        <end position="115"/>
    </location>
</feature>
<accession>A0A517WN23</accession>
<feature type="transmembrane region" description="Helical" evidence="1">
    <location>
        <begin position="247"/>
        <end position="263"/>
    </location>
</feature>